<dbReference type="EMBL" id="AGNL01042939">
    <property type="protein sequence ID" value="EJK50799.1"/>
    <property type="molecule type" value="Genomic_DNA"/>
</dbReference>
<keyword evidence="2" id="KW-0732">Signal</keyword>
<dbReference type="Proteomes" id="UP000266841">
    <property type="component" value="Unassembled WGS sequence"/>
</dbReference>
<accession>K0REW6</accession>
<evidence type="ECO:0000256" key="1">
    <source>
        <dbReference type="SAM" id="MobiDB-lite"/>
    </source>
</evidence>
<evidence type="ECO:0000313" key="4">
    <source>
        <dbReference type="Proteomes" id="UP000266841"/>
    </source>
</evidence>
<feature type="compositionally biased region" description="Low complexity" evidence="1">
    <location>
        <begin position="26"/>
        <end position="41"/>
    </location>
</feature>
<keyword evidence="4" id="KW-1185">Reference proteome</keyword>
<feature type="non-terminal residue" evidence="3">
    <location>
        <position position="86"/>
    </location>
</feature>
<organism evidence="3 4">
    <name type="scientific">Thalassiosira oceanica</name>
    <name type="common">Marine diatom</name>
    <dbReference type="NCBI Taxonomy" id="159749"/>
    <lineage>
        <taxon>Eukaryota</taxon>
        <taxon>Sar</taxon>
        <taxon>Stramenopiles</taxon>
        <taxon>Ochrophyta</taxon>
        <taxon>Bacillariophyta</taxon>
        <taxon>Coscinodiscophyceae</taxon>
        <taxon>Thalassiosirophycidae</taxon>
        <taxon>Thalassiosirales</taxon>
        <taxon>Thalassiosiraceae</taxon>
        <taxon>Thalassiosira</taxon>
    </lineage>
</organism>
<reference evidence="3 4" key="1">
    <citation type="journal article" date="2012" name="Genome Biol.">
        <title>Genome and low-iron response of an oceanic diatom adapted to chronic iron limitation.</title>
        <authorList>
            <person name="Lommer M."/>
            <person name="Specht M."/>
            <person name="Roy A.S."/>
            <person name="Kraemer L."/>
            <person name="Andreson R."/>
            <person name="Gutowska M.A."/>
            <person name="Wolf J."/>
            <person name="Bergner S.V."/>
            <person name="Schilhabel M.B."/>
            <person name="Klostermeier U.C."/>
            <person name="Beiko R.G."/>
            <person name="Rosenstiel P."/>
            <person name="Hippler M."/>
            <person name="Laroche J."/>
        </authorList>
    </citation>
    <scope>NUCLEOTIDE SEQUENCE [LARGE SCALE GENOMIC DNA]</scope>
    <source>
        <strain evidence="3 4">CCMP1005</strain>
    </source>
</reference>
<evidence type="ECO:0008006" key="5">
    <source>
        <dbReference type="Google" id="ProtNLM"/>
    </source>
</evidence>
<feature type="region of interest" description="Disordered" evidence="1">
    <location>
        <begin position="19"/>
        <end position="86"/>
    </location>
</feature>
<sequence>MKIQVLFAIALTLSSAVATSPPYDETTTTISSSHDTTTSFSEDATGYDTAASDLSYDEPAAADFDVGDNPTELESSSCGRNERRND</sequence>
<evidence type="ECO:0000256" key="2">
    <source>
        <dbReference type="SAM" id="SignalP"/>
    </source>
</evidence>
<protein>
    <recommendedName>
        <fullName evidence="5">RxLR effector protein</fullName>
    </recommendedName>
</protein>
<feature type="signal peptide" evidence="2">
    <location>
        <begin position="1"/>
        <end position="18"/>
    </location>
</feature>
<comment type="caution">
    <text evidence="3">The sequence shown here is derived from an EMBL/GenBank/DDBJ whole genome shotgun (WGS) entry which is preliminary data.</text>
</comment>
<dbReference type="AlphaFoldDB" id="K0REW6"/>
<proteinExistence type="predicted"/>
<feature type="chain" id="PRO_5003836955" description="RxLR effector protein" evidence="2">
    <location>
        <begin position="19"/>
        <end position="86"/>
    </location>
</feature>
<name>K0REW6_THAOC</name>
<evidence type="ECO:0000313" key="3">
    <source>
        <dbReference type="EMBL" id="EJK50799.1"/>
    </source>
</evidence>
<gene>
    <name evidence="3" type="ORF">THAOC_30100</name>
</gene>